<keyword evidence="3" id="KW-1185">Reference proteome</keyword>
<name>A0A2A2KFD6_9BILA</name>
<evidence type="ECO:0000313" key="2">
    <source>
        <dbReference type="EMBL" id="PAV72588.1"/>
    </source>
</evidence>
<accession>A0A2A2KFD6</accession>
<reference evidence="2 3" key="1">
    <citation type="journal article" date="2017" name="Curr. Biol.">
        <title>Genome architecture and evolution of a unichromosomal asexual nematode.</title>
        <authorList>
            <person name="Fradin H."/>
            <person name="Zegar C."/>
            <person name="Gutwein M."/>
            <person name="Lucas J."/>
            <person name="Kovtun M."/>
            <person name="Corcoran D."/>
            <person name="Baugh L.R."/>
            <person name="Kiontke K."/>
            <person name="Gunsalus K."/>
            <person name="Fitch D.H."/>
            <person name="Piano F."/>
        </authorList>
    </citation>
    <scope>NUCLEOTIDE SEQUENCE [LARGE SCALE GENOMIC DNA]</scope>
    <source>
        <strain evidence="2">PF1309</strain>
    </source>
</reference>
<dbReference type="Proteomes" id="UP000218231">
    <property type="component" value="Unassembled WGS sequence"/>
</dbReference>
<dbReference type="EMBL" id="LIAE01008754">
    <property type="protein sequence ID" value="PAV72588.1"/>
    <property type="molecule type" value="Genomic_DNA"/>
</dbReference>
<evidence type="ECO:0000256" key="1">
    <source>
        <dbReference type="SAM" id="SignalP"/>
    </source>
</evidence>
<protein>
    <recommendedName>
        <fullName evidence="4">ShKT domain-containing protein</fullName>
    </recommendedName>
</protein>
<keyword evidence="1" id="KW-0732">Signal</keyword>
<dbReference type="AlphaFoldDB" id="A0A2A2KFD6"/>
<feature type="chain" id="PRO_5012200822" description="ShKT domain-containing protein" evidence="1">
    <location>
        <begin position="19"/>
        <end position="148"/>
    </location>
</feature>
<comment type="caution">
    <text evidence="2">The sequence shown here is derived from an EMBL/GenBank/DDBJ whole genome shotgun (WGS) entry which is preliminary data.</text>
</comment>
<evidence type="ECO:0000313" key="3">
    <source>
        <dbReference type="Proteomes" id="UP000218231"/>
    </source>
</evidence>
<evidence type="ECO:0008006" key="4">
    <source>
        <dbReference type="Google" id="ProtNLM"/>
    </source>
</evidence>
<dbReference type="OrthoDB" id="5851695at2759"/>
<dbReference type="PANTHER" id="PTHR21724:SF0">
    <property type="entry name" value="SHKT DOMAIN-CONTAINING PROTEIN"/>
    <property type="match status" value="1"/>
</dbReference>
<gene>
    <name evidence="2" type="ORF">WR25_09987</name>
</gene>
<organism evidence="2 3">
    <name type="scientific">Diploscapter pachys</name>
    <dbReference type="NCBI Taxonomy" id="2018661"/>
    <lineage>
        <taxon>Eukaryota</taxon>
        <taxon>Metazoa</taxon>
        <taxon>Ecdysozoa</taxon>
        <taxon>Nematoda</taxon>
        <taxon>Chromadorea</taxon>
        <taxon>Rhabditida</taxon>
        <taxon>Rhabditina</taxon>
        <taxon>Rhabditomorpha</taxon>
        <taxon>Rhabditoidea</taxon>
        <taxon>Rhabditidae</taxon>
        <taxon>Diploscapter</taxon>
    </lineage>
</organism>
<dbReference type="PANTHER" id="PTHR21724">
    <property type="entry name" value="SHKT DOMAIN-CONTAINING PROTEIN"/>
    <property type="match status" value="1"/>
</dbReference>
<sequence>MSPLFLLLSVILWTFCDGIAVVDLDCTKVSDCQFRVVYSRLATICKDKLSLAECKQRFGGGNDTTVKVDGFEDRPFQCFGTTATGPIDPAIKKAAIENCPAFCGYCCQTPAYNCKDKDFPRIACDRVTDAMCQDTAWKAIIAEDCPSK</sequence>
<proteinExistence type="predicted"/>
<feature type="signal peptide" evidence="1">
    <location>
        <begin position="1"/>
        <end position="18"/>
    </location>
</feature>